<reference evidence="1 2" key="1">
    <citation type="submission" date="2019-12" db="EMBL/GenBank/DDBJ databases">
        <authorList>
            <person name="Sun J.-Q."/>
        </authorList>
    </citation>
    <scope>NUCLEOTIDE SEQUENCE [LARGE SCALE GENOMIC DNA]</scope>
    <source>
        <strain evidence="1 2">JCM 17928</strain>
    </source>
</reference>
<sequence>MKMLCFFLLSFLSLNGYCQSGELIKQIAALKVYGNYINKGYGIAHDGLGLIDGLKNGELSLHRLFYQGMDRISPLVSGHSKVLQIIALQEKILENETEVTGLLSDDLFYGDEKDYLRRVFDRVLQDCQTRLSELLLLVSDSSFAMEDAQRIRRIEQLYLDMEDNYIFYRNFLKSLTTVVRVRAADYRDTQAVRRLYNLTVTP</sequence>
<comment type="caution">
    <text evidence="1">The sequence shown here is derived from an EMBL/GenBank/DDBJ whole genome shotgun (WGS) entry which is preliminary data.</text>
</comment>
<evidence type="ECO:0000313" key="2">
    <source>
        <dbReference type="Proteomes" id="UP000433945"/>
    </source>
</evidence>
<keyword evidence="2" id="KW-1185">Reference proteome</keyword>
<dbReference type="EMBL" id="WOWP01000053">
    <property type="protein sequence ID" value="MUV04586.1"/>
    <property type="molecule type" value="Genomic_DNA"/>
</dbReference>
<name>A0A6N8HFS9_9FLAO</name>
<gene>
    <name evidence="1" type="ORF">GN157_12790</name>
</gene>
<accession>A0A6N8HFS9</accession>
<evidence type="ECO:0000313" key="1">
    <source>
        <dbReference type="EMBL" id="MUV04586.1"/>
    </source>
</evidence>
<protein>
    <recommendedName>
        <fullName evidence="3">TerB family tellurite resistance protein</fullName>
    </recommendedName>
</protein>
<dbReference type="Proteomes" id="UP000433945">
    <property type="component" value="Unassembled WGS sequence"/>
</dbReference>
<dbReference type="AlphaFoldDB" id="A0A6N8HFS9"/>
<organism evidence="1 2">
    <name type="scientific">Flavobacterium rakeshii</name>
    <dbReference type="NCBI Taxonomy" id="1038845"/>
    <lineage>
        <taxon>Bacteria</taxon>
        <taxon>Pseudomonadati</taxon>
        <taxon>Bacteroidota</taxon>
        <taxon>Flavobacteriia</taxon>
        <taxon>Flavobacteriales</taxon>
        <taxon>Flavobacteriaceae</taxon>
        <taxon>Flavobacterium</taxon>
    </lineage>
</organism>
<dbReference type="OrthoDB" id="673795at2"/>
<proteinExistence type="predicted"/>
<evidence type="ECO:0008006" key="3">
    <source>
        <dbReference type="Google" id="ProtNLM"/>
    </source>
</evidence>
<dbReference type="RefSeq" id="WP_157483847.1">
    <property type="nucleotide sequence ID" value="NZ_WOWP01000053.1"/>
</dbReference>